<dbReference type="InterPro" id="IPR027417">
    <property type="entry name" value="P-loop_NTPase"/>
</dbReference>
<feature type="compositionally biased region" description="Basic and acidic residues" evidence="2">
    <location>
        <begin position="337"/>
        <end position="347"/>
    </location>
</feature>
<feature type="compositionally biased region" description="Low complexity" evidence="2">
    <location>
        <begin position="1152"/>
        <end position="1163"/>
    </location>
</feature>
<keyword evidence="6" id="KW-1185">Reference proteome</keyword>
<dbReference type="SMART" id="SM00490">
    <property type="entry name" value="HELICc"/>
    <property type="match status" value="1"/>
</dbReference>
<feature type="compositionally biased region" description="Basic and acidic residues" evidence="2">
    <location>
        <begin position="53"/>
        <end position="77"/>
    </location>
</feature>
<feature type="region of interest" description="Disordered" evidence="2">
    <location>
        <begin position="628"/>
        <end position="655"/>
    </location>
</feature>
<dbReference type="EMBL" id="DF237097">
    <property type="protein sequence ID" value="GAQ83455.1"/>
    <property type="molecule type" value="Genomic_DNA"/>
</dbReference>
<evidence type="ECO:0000313" key="5">
    <source>
        <dbReference type="EMBL" id="GAQ83455.1"/>
    </source>
</evidence>
<dbReference type="InterPro" id="IPR038718">
    <property type="entry name" value="SNF2-like_sf"/>
</dbReference>
<dbReference type="GO" id="GO:0016787">
    <property type="term" value="F:hydrolase activity"/>
    <property type="evidence" value="ECO:0007669"/>
    <property type="project" value="UniProtKB-KW"/>
</dbReference>
<name>A0A1Y1HXT8_KLENI</name>
<gene>
    <name evidence="5" type="ORF">KFL_001480240</name>
</gene>
<feature type="region of interest" description="Disordered" evidence="2">
    <location>
        <begin position="204"/>
        <end position="347"/>
    </location>
</feature>
<dbReference type="OMA" id="ERIDEMG"/>
<keyword evidence="1" id="KW-0378">Hydrolase</keyword>
<proteinExistence type="predicted"/>
<feature type="domain" description="Helicase ATP-binding" evidence="3">
    <location>
        <begin position="393"/>
        <end position="574"/>
    </location>
</feature>
<sequence>MEPTPPVDFRGLHGVLSSRTPNIASKKEREDALRELLQKRTAKAGMQRMRRSSGPDEEHSGVSSVEERPFDDRKEGASRTMMDYRNGQAEVEVRDGGLGNVEQKPSSVQTPSRRRLKKLAEVNINESARSFGDVVEIEDDSPQPDALRKSKPGAGRDRRQVEGKESPSDIAEQLGGLSIDKGSSAEASRLVAQSNRLDHVLQVSRQQALPDDDISVSKPQKKQWTDWPEQSEQGEGRKSAYADLGKSTKPRPKAAFVDLEEQEDPHTSGKGALSKAASRSSEKASFGRNGVIGKERRQEHRAGPTFGHKMGEERQGGGPDRKREESSSLREASTSGSEHRDREAKEARARERVEALLAKDKDAMVLGKGRYCLPGRIARQLYPHQRESIEWLWSLHVKKTGGILGDDMGLGKTMQIASYLTGLFKSRLIHCVLIVAPKTLLAQWELELSEKCGMGRQVLSYHEGSPNERAWNLRHTLQQGGILLTTYGMIQHNAIPLAGLDPEIGKDGFGEMADDVVTWDYVVLDEGHQIKNEKTVKAKNLRSIPARHRVIVSGTPVQNNLQEMWSLFDFCCPGLLGDIRSFKEEYERKITTGQNRDATERQRHVGVVTSQKLRAVIAPFFLRREKKDVIKTPNTGGGPNPSSSAAAAGAASGQRQMDMSARKNDLIVWLKPTAEQKRLYVSFLQSEQVKKVFNEKRSALAALTVLKKICDHPLLLTERAASEIFRGASRAAANGPSDELSEGDAAAAAELALEIARARGIPLGDGGSAGDASCKVLFLMELLEDLTWAGHRTLVFSQSKKMLDIIQAEVVARDFRFCRIDGSIVSARERQKLVEEFQTDPDIPVFLLTSQVGGLGLTLTAADRVVIIDPAWNPSVDNQSVDRAYRIGQARDVVVYRLITAGTIEEKIYCKQVFKGGLMRAVTEHKDYKKMFNENELRALFSIPERGFEHSETMERLHKSQAGLVETTPELDQHIARLETRGIVGVSHHDLLFKEAAEDVPIVATVGADTLRATSAPARRQVVDLTGRGSRKGGLTALPTARVDLLSEAHAYLKSGGASTSTTFGSSSANPWTVPAESPERSEERKAAEAEVAARQRVDGLAQELRKAEWLFKSQAPSLPDKGEKIKQKIRRLSDQLNEARVAATKPLSPEAPAAAQAAATQPLNPEAEEARSGGSASIAAAPVTIAEAELSAETGRARHEKGLNVSSEEADSKCFRKPGGSSPSSALEERQFPAVSKPSAIGETRVLNTSPDLVNGAPGPEREALGDSGWGRVPAREGLASQAGGGLGKIPQAVDAATVPLQTADVIQSLESARFGNARTVFGGQMGAVHAANDVRGSGFATDFGSSALGRPSVQNQARTVALTGQPAGRSVGAPVEEEGGTDPERSPADAKYSSGAKPAETAASSGHKHSAAPVGKSAQDRPGDVSRLKVSEVENDVEQKTDGRFGVAFGTPARVGSVSAPQSELKLRASLRKRREERGALEDSPTGGMPSFDLGLDDLDEVADKLGSLSVVS</sequence>
<dbReference type="PANTHER" id="PTHR45629:SF7">
    <property type="entry name" value="DNA EXCISION REPAIR PROTEIN ERCC-6-RELATED"/>
    <property type="match status" value="1"/>
</dbReference>
<dbReference type="STRING" id="105231.A0A1Y1HXT8"/>
<feature type="region of interest" description="Disordered" evidence="2">
    <location>
        <begin position="128"/>
        <end position="185"/>
    </location>
</feature>
<evidence type="ECO:0000259" key="3">
    <source>
        <dbReference type="PROSITE" id="PS51192"/>
    </source>
</evidence>
<evidence type="ECO:0000256" key="2">
    <source>
        <dbReference type="SAM" id="MobiDB-lite"/>
    </source>
</evidence>
<evidence type="ECO:0000313" key="6">
    <source>
        <dbReference type="Proteomes" id="UP000054558"/>
    </source>
</evidence>
<feature type="compositionally biased region" description="Basic and acidic residues" evidence="2">
    <location>
        <begin position="1420"/>
        <end position="1440"/>
    </location>
</feature>
<dbReference type="PROSITE" id="PS51192">
    <property type="entry name" value="HELICASE_ATP_BIND_1"/>
    <property type="match status" value="1"/>
</dbReference>
<dbReference type="PROSITE" id="PS51194">
    <property type="entry name" value="HELICASE_CTER"/>
    <property type="match status" value="1"/>
</dbReference>
<reference evidence="5 6" key="1">
    <citation type="journal article" date="2014" name="Nat. Commun.">
        <title>Klebsormidium flaccidum genome reveals primary factors for plant terrestrial adaptation.</title>
        <authorList>
            <person name="Hori K."/>
            <person name="Maruyama F."/>
            <person name="Fujisawa T."/>
            <person name="Togashi T."/>
            <person name="Yamamoto N."/>
            <person name="Seo M."/>
            <person name="Sato S."/>
            <person name="Yamada T."/>
            <person name="Mori H."/>
            <person name="Tajima N."/>
            <person name="Moriyama T."/>
            <person name="Ikeuchi M."/>
            <person name="Watanabe M."/>
            <person name="Wada H."/>
            <person name="Kobayashi K."/>
            <person name="Saito M."/>
            <person name="Masuda T."/>
            <person name="Sasaki-Sekimoto Y."/>
            <person name="Mashiguchi K."/>
            <person name="Awai K."/>
            <person name="Shimojima M."/>
            <person name="Masuda S."/>
            <person name="Iwai M."/>
            <person name="Nobusawa T."/>
            <person name="Narise T."/>
            <person name="Kondo S."/>
            <person name="Saito H."/>
            <person name="Sato R."/>
            <person name="Murakawa M."/>
            <person name="Ihara Y."/>
            <person name="Oshima-Yamada Y."/>
            <person name="Ohtaka K."/>
            <person name="Satoh M."/>
            <person name="Sonobe K."/>
            <person name="Ishii M."/>
            <person name="Ohtani R."/>
            <person name="Kanamori-Sato M."/>
            <person name="Honoki R."/>
            <person name="Miyazaki D."/>
            <person name="Mochizuki H."/>
            <person name="Umetsu J."/>
            <person name="Higashi K."/>
            <person name="Shibata D."/>
            <person name="Kamiya Y."/>
            <person name="Sato N."/>
            <person name="Nakamura Y."/>
            <person name="Tabata S."/>
            <person name="Ida S."/>
            <person name="Kurokawa K."/>
            <person name="Ohta H."/>
        </authorList>
    </citation>
    <scope>NUCLEOTIDE SEQUENCE [LARGE SCALE GENOMIC DNA]</scope>
    <source>
        <strain evidence="5 6">NIES-2285</strain>
    </source>
</reference>
<dbReference type="PANTHER" id="PTHR45629">
    <property type="entry name" value="SNF2/RAD54 FAMILY MEMBER"/>
    <property type="match status" value="1"/>
</dbReference>
<dbReference type="SMART" id="SM00487">
    <property type="entry name" value="DEXDc"/>
    <property type="match status" value="1"/>
</dbReference>
<protein>
    <submittedName>
        <fullName evidence="5">Putative SNF2 family N-terminal domain containing protein</fullName>
    </submittedName>
</protein>
<feature type="region of interest" description="Disordered" evidence="2">
    <location>
        <begin position="1"/>
        <end position="115"/>
    </location>
</feature>
<feature type="domain" description="Helicase C-terminal" evidence="4">
    <location>
        <begin position="781"/>
        <end position="936"/>
    </location>
</feature>
<dbReference type="GO" id="GO:0005524">
    <property type="term" value="F:ATP binding"/>
    <property type="evidence" value="ECO:0007669"/>
    <property type="project" value="InterPro"/>
</dbReference>
<dbReference type="SUPFAM" id="SSF52540">
    <property type="entry name" value="P-loop containing nucleoside triphosphate hydrolases"/>
    <property type="match status" value="2"/>
</dbReference>
<feature type="region of interest" description="Disordered" evidence="2">
    <location>
        <begin position="1474"/>
        <end position="1494"/>
    </location>
</feature>
<feature type="compositionally biased region" description="Basic and acidic residues" evidence="2">
    <location>
        <begin position="154"/>
        <end position="167"/>
    </location>
</feature>
<dbReference type="Pfam" id="PF00176">
    <property type="entry name" value="SNF2-rel_dom"/>
    <property type="match status" value="1"/>
</dbReference>
<feature type="region of interest" description="Disordered" evidence="2">
    <location>
        <begin position="1363"/>
        <end position="1440"/>
    </location>
</feature>
<feature type="region of interest" description="Disordered" evidence="2">
    <location>
        <begin position="1146"/>
        <end position="1177"/>
    </location>
</feature>
<dbReference type="GO" id="GO:0006281">
    <property type="term" value="P:DNA repair"/>
    <property type="evidence" value="ECO:0000318"/>
    <property type="project" value="GO_Central"/>
</dbReference>
<dbReference type="Gene3D" id="3.40.50.10810">
    <property type="entry name" value="Tandem AAA-ATPase domain"/>
    <property type="match status" value="1"/>
</dbReference>
<dbReference type="InterPro" id="IPR000330">
    <property type="entry name" value="SNF2_N"/>
</dbReference>
<dbReference type="InterPro" id="IPR049730">
    <property type="entry name" value="SNF2/RAD54-like_C"/>
</dbReference>
<feature type="compositionally biased region" description="Low complexity" evidence="2">
    <location>
        <begin position="640"/>
        <end position="653"/>
    </location>
</feature>
<dbReference type="InterPro" id="IPR001650">
    <property type="entry name" value="Helicase_C-like"/>
</dbReference>
<feature type="region of interest" description="Disordered" evidence="2">
    <location>
        <begin position="1056"/>
        <end position="1088"/>
    </location>
</feature>
<dbReference type="OrthoDB" id="413460at2759"/>
<feature type="region of interest" description="Disordered" evidence="2">
    <location>
        <begin position="1195"/>
        <end position="1276"/>
    </location>
</feature>
<feature type="compositionally biased region" description="Basic and acidic residues" evidence="2">
    <location>
        <begin position="293"/>
        <end position="302"/>
    </location>
</feature>
<feature type="compositionally biased region" description="Basic and acidic residues" evidence="2">
    <location>
        <begin position="309"/>
        <end position="328"/>
    </location>
</feature>
<organism evidence="5 6">
    <name type="scientific">Klebsormidium nitens</name>
    <name type="common">Green alga</name>
    <name type="synonym">Ulothrix nitens</name>
    <dbReference type="NCBI Taxonomy" id="105231"/>
    <lineage>
        <taxon>Eukaryota</taxon>
        <taxon>Viridiplantae</taxon>
        <taxon>Streptophyta</taxon>
        <taxon>Klebsormidiophyceae</taxon>
        <taxon>Klebsormidiales</taxon>
        <taxon>Klebsormidiaceae</taxon>
        <taxon>Klebsormidium</taxon>
    </lineage>
</organism>
<feature type="region of interest" description="Disordered" evidence="2">
    <location>
        <begin position="1446"/>
        <end position="1465"/>
    </location>
</feature>
<feature type="compositionally biased region" description="Basic and acidic residues" evidence="2">
    <location>
        <begin position="25"/>
        <end position="38"/>
    </location>
</feature>
<evidence type="ECO:0000259" key="4">
    <source>
        <dbReference type="PROSITE" id="PS51194"/>
    </source>
</evidence>
<dbReference type="Proteomes" id="UP000054558">
    <property type="component" value="Unassembled WGS sequence"/>
</dbReference>
<accession>A0A1Y1HXT8</accession>
<dbReference type="CDD" id="cd18793">
    <property type="entry name" value="SF2_C_SNF"/>
    <property type="match status" value="1"/>
</dbReference>
<dbReference type="InterPro" id="IPR014001">
    <property type="entry name" value="Helicase_ATP-bd"/>
</dbReference>
<feature type="compositionally biased region" description="Basic and acidic residues" evidence="2">
    <location>
        <begin position="1078"/>
        <end position="1088"/>
    </location>
</feature>
<feature type="compositionally biased region" description="Low complexity" evidence="2">
    <location>
        <begin position="1056"/>
        <end position="1077"/>
    </location>
</feature>
<dbReference type="InterPro" id="IPR050496">
    <property type="entry name" value="SNF2_RAD54_helicase_repair"/>
</dbReference>
<evidence type="ECO:0000256" key="1">
    <source>
        <dbReference type="ARBA" id="ARBA00022801"/>
    </source>
</evidence>
<dbReference type="GO" id="GO:0015616">
    <property type="term" value="F:DNA translocase activity"/>
    <property type="evidence" value="ECO:0000318"/>
    <property type="project" value="GO_Central"/>
</dbReference>
<dbReference type="Gene3D" id="3.40.50.300">
    <property type="entry name" value="P-loop containing nucleotide triphosphate hydrolases"/>
    <property type="match status" value="1"/>
</dbReference>
<dbReference type="Pfam" id="PF00271">
    <property type="entry name" value="Helicase_C"/>
    <property type="match status" value="1"/>
</dbReference>